<keyword evidence="10 12" id="KW-0238">DNA-binding</keyword>
<sequence>MSKSRADKLRELKEAKKDGKARARQFQFDDDDAIYDEVDDDGFKSVYKDRMNQPEFIVDDDGLGYVDNGMDDWNDSTIRQDSDDDAPAKKKKSGGARKVKANEGLESFFANSQKKKKPEAPAPSMSSYRKPKSQAENEDMMGALLGSLGGDTPSNSLKKPPRLEAKPARSAKPQSSLFNQYRSDDRDAGYSSQSNQPQLSSDPMYSSDVDMGIESAKSKHLRRKLDDTEITSSPTKKSRNQPPVSSDNDFDAFEEDVKPVLSSEREEKAISQVPMSQLHGIKKEEEEHAPAAAPKAWLSVLENMAPSPPPSPKADETEFKREGSATESPLFDDDGFVRFYWLDYIEDFGRVILFGKAFDPDAKKWQSMSVTVENIQRDLYVAPRAYKLDEDGHETEEAVEQMDVVSEIEELRKASKIKSWGVKFVKRKYAFEEKDIPREETDWLNIQYGFNEPHLPLGMSGKTYSHILGTNTAPFELFVVRGGIMGPCWLSLENAFPTQKSTTWCKHHFVVDEPETIKLLNGNVDSAMKDPPPLTIMSLATRSTVNHSANCRELVAATARVWSDVDIDDPTPPEKQPSSSITLVRPIDMYPPGFEIKARQQKPKIEPMRNEKAVLSNVLATVTRHDPDILVGHDLMEDSLETLLNRMHEMKVPHWSRMGRVRRDKWPRAKFGRNKLITSGRLLCDLSSDAGKGMISSTTWSMTEMVGTHLGTQREDIDPDDTPAYLDRFSPSPDRLLHFVKHCEVDAVFNMALAAKVQMLPLTRQLTNLAGNSWGRTLTGGRAERNEFILLHDFHHNNTICPDKMSKFDKKAAAQMEAAAENGDEDAAPAKKKGGRKDKFKGGLVFEPKRGLWDKYILVMDFNSLYPSIIQEYNIDFTTVERPDDNDEEEKIPEIPDSTSKKGVLPTIIANLVDRRKIVKGMMKDKNATPAKLKQLDIRQMALKLTANSMYGCLGFEGSRFYARPLAALTTFKGREILTHTRELAESMQLDVVYGDTDSVFINSGVHSYDEALKVANDFKKQVNDRYKLLEIDLDGVFKRLLLLQKKKYAAIKIADGGVESTEIKGLDMKRREYSQLSKNTSQYVLEQILSGETTEVVVEHIHDYLTKMGHTIRDGQVQLEDFIINKRLGKDPEAYPDGKSQPHVQVALRMKARGQSVRSGDVLSYIFCASADGTASKTGKAENAYSVEEIRKENLSVDYEFYITSQVLPPIERLCDSIEGTDRARLAECLGLDPARYQGQSLGASNDKEFQTLESQMSDKERFRSAARFNIRCNGCEAVHEFGNILDDTKYLKTHGIVCQTCKKELALGSVSVQLELQLRHFIAQYYDATLVCNDQSCGNRTRMMGVYGKRCLMPNCLGVMKYEYDDQMLYNQMLYFARLFDADRIISQAKSSNNYQEIHLLCEKNKAFFQILYHTVNKFLERNARSVVALADIFSFMNMRERRWRVGV</sequence>
<dbReference type="Pfam" id="PF08996">
    <property type="entry name" value="zf-DNA_Pol"/>
    <property type="match status" value="1"/>
</dbReference>
<evidence type="ECO:0000256" key="12">
    <source>
        <dbReference type="RuleBase" id="RU000442"/>
    </source>
</evidence>
<dbReference type="Pfam" id="PF03104">
    <property type="entry name" value="DNA_pol_B_exo1"/>
    <property type="match status" value="1"/>
</dbReference>
<dbReference type="Gene3D" id="1.10.132.60">
    <property type="entry name" value="DNA polymerase family B, C-terminal domain"/>
    <property type="match status" value="1"/>
</dbReference>
<dbReference type="PROSITE" id="PS00116">
    <property type="entry name" value="DNA_POLYMERASE_B"/>
    <property type="match status" value="1"/>
</dbReference>
<dbReference type="PANTHER" id="PTHR45861:SF1">
    <property type="entry name" value="DNA POLYMERASE ALPHA CATALYTIC SUBUNIT"/>
    <property type="match status" value="1"/>
</dbReference>
<name>A0A4T0FLH3_9BASI</name>
<feature type="compositionally biased region" description="Basic and acidic residues" evidence="13">
    <location>
        <begin position="255"/>
        <end position="269"/>
    </location>
</feature>
<dbReference type="GO" id="GO:0000166">
    <property type="term" value="F:nucleotide binding"/>
    <property type="evidence" value="ECO:0007669"/>
    <property type="project" value="InterPro"/>
</dbReference>
<reference evidence="18 19" key="1">
    <citation type="submission" date="2019-03" db="EMBL/GenBank/DDBJ databases">
        <title>Sequencing 23 genomes of Wallemia ichthyophaga.</title>
        <authorList>
            <person name="Gostincar C."/>
        </authorList>
    </citation>
    <scope>NUCLEOTIDE SEQUENCE [LARGE SCALE GENOMIC DNA]</scope>
    <source>
        <strain evidence="18 19">EXF-5753</strain>
    </source>
</reference>
<feature type="region of interest" description="Disordered" evidence="13">
    <location>
        <begin position="1"/>
        <end position="23"/>
    </location>
</feature>
<dbReference type="GO" id="GO:0006272">
    <property type="term" value="P:leading strand elongation"/>
    <property type="evidence" value="ECO:0007669"/>
    <property type="project" value="TreeGrafter"/>
</dbReference>
<feature type="compositionally biased region" description="Polar residues" evidence="13">
    <location>
        <begin position="230"/>
        <end position="247"/>
    </location>
</feature>
<dbReference type="OrthoDB" id="6755010at2759"/>
<comment type="subcellular location">
    <subcellularLocation>
        <location evidence="1">Nucleus</location>
    </subcellularLocation>
</comment>
<comment type="similarity">
    <text evidence="2 12">Belongs to the DNA polymerase type-B family.</text>
</comment>
<keyword evidence="9 12" id="KW-0239">DNA-directed DNA polymerase</keyword>
<evidence type="ECO:0000256" key="10">
    <source>
        <dbReference type="ARBA" id="ARBA00023125"/>
    </source>
</evidence>
<dbReference type="GO" id="GO:0008270">
    <property type="term" value="F:zinc ion binding"/>
    <property type="evidence" value="ECO:0007669"/>
    <property type="project" value="UniProtKB-KW"/>
</dbReference>
<dbReference type="FunFam" id="3.30.70.2820:FF:000001">
    <property type="entry name" value="DNA polymerase"/>
    <property type="match status" value="1"/>
</dbReference>
<dbReference type="CDD" id="cd05532">
    <property type="entry name" value="POLBc_alpha"/>
    <property type="match status" value="1"/>
</dbReference>
<evidence type="ECO:0000259" key="14">
    <source>
        <dbReference type="Pfam" id="PF00136"/>
    </source>
</evidence>
<dbReference type="InterPro" id="IPR024647">
    <property type="entry name" value="DNA_pol_a_cat_su_N"/>
</dbReference>
<comment type="catalytic activity">
    <reaction evidence="12">
        <text>DNA(n) + a 2'-deoxyribonucleoside 5'-triphosphate = DNA(n+1) + diphosphate</text>
        <dbReference type="Rhea" id="RHEA:22508"/>
        <dbReference type="Rhea" id="RHEA-COMP:17339"/>
        <dbReference type="Rhea" id="RHEA-COMP:17340"/>
        <dbReference type="ChEBI" id="CHEBI:33019"/>
        <dbReference type="ChEBI" id="CHEBI:61560"/>
        <dbReference type="ChEBI" id="CHEBI:173112"/>
        <dbReference type="EC" id="2.7.7.7"/>
    </reaction>
</comment>
<evidence type="ECO:0000259" key="16">
    <source>
        <dbReference type="Pfam" id="PF08996"/>
    </source>
</evidence>
<dbReference type="Gene3D" id="1.10.3200.20">
    <property type="entry name" value="DNA Polymerase alpha, zinc finger"/>
    <property type="match status" value="1"/>
</dbReference>
<evidence type="ECO:0000256" key="8">
    <source>
        <dbReference type="ARBA" id="ARBA00022833"/>
    </source>
</evidence>
<dbReference type="GO" id="GO:0003688">
    <property type="term" value="F:DNA replication origin binding"/>
    <property type="evidence" value="ECO:0007669"/>
    <property type="project" value="TreeGrafter"/>
</dbReference>
<dbReference type="InterPro" id="IPR006134">
    <property type="entry name" value="DNA-dir_DNA_pol_B_multi_dom"/>
</dbReference>
<dbReference type="InterPro" id="IPR045846">
    <property type="entry name" value="POLBc_alpha"/>
</dbReference>
<dbReference type="InterPro" id="IPR017964">
    <property type="entry name" value="DNA-dir_DNA_pol_B_CS"/>
</dbReference>
<evidence type="ECO:0000313" key="18">
    <source>
        <dbReference type="EMBL" id="TIA88565.1"/>
    </source>
</evidence>
<dbReference type="GO" id="GO:0003887">
    <property type="term" value="F:DNA-directed DNA polymerase activity"/>
    <property type="evidence" value="ECO:0007669"/>
    <property type="project" value="UniProtKB-KW"/>
</dbReference>
<evidence type="ECO:0000256" key="2">
    <source>
        <dbReference type="ARBA" id="ARBA00005755"/>
    </source>
</evidence>
<dbReference type="Pfam" id="PF00136">
    <property type="entry name" value="DNA_pol_B"/>
    <property type="match status" value="1"/>
</dbReference>
<dbReference type="InterPro" id="IPR038256">
    <property type="entry name" value="Pol_alpha_znc_sf"/>
</dbReference>
<evidence type="ECO:0000259" key="15">
    <source>
        <dbReference type="Pfam" id="PF03104"/>
    </source>
</evidence>
<dbReference type="InterPro" id="IPR023211">
    <property type="entry name" value="DNA_pol_palm_dom_sf"/>
</dbReference>
<dbReference type="FunFam" id="3.30.420.10:FF:000036">
    <property type="entry name" value="DNA polymerase"/>
    <property type="match status" value="1"/>
</dbReference>
<feature type="region of interest" description="Disordered" evidence="13">
    <location>
        <begin position="302"/>
        <end position="326"/>
    </location>
</feature>
<dbReference type="GO" id="GO:1902975">
    <property type="term" value="P:mitotic DNA replication initiation"/>
    <property type="evidence" value="ECO:0007669"/>
    <property type="project" value="InterPro"/>
</dbReference>
<dbReference type="InterPro" id="IPR006133">
    <property type="entry name" value="DNA-dir_DNA_pol_B_exonuc"/>
</dbReference>
<evidence type="ECO:0000259" key="17">
    <source>
        <dbReference type="Pfam" id="PF12254"/>
    </source>
</evidence>
<keyword evidence="4 12" id="KW-0548">Nucleotidyltransferase</keyword>
<dbReference type="Gene3D" id="6.10.10.100">
    <property type="match status" value="1"/>
</dbReference>
<keyword evidence="6" id="KW-0479">Metal-binding</keyword>
<dbReference type="GO" id="GO:0006273">
    <property type="term" value="P:lagging strand elongation"/>
    <property type="evidence" value="ECO:0007669"/>
    <property type="project" value="TreeGrafter"/>
</dbReference>
<evidence type="ECO:0000256" key="1">
    <source>
        <dbReference type="ARBA" id="ARBA00004123"/>
    </source>
</evidence>
<dbReference type="Gene3D" id="2.40.50.730">
    <property type="match status" value="1"/>
</dbReference>
<dbReference type="Pfam" id="PF12254">
    <property type="entry name" value="DNA_pol_alpha_N"/>
    <property type="match status" value="1"/>
</dbReference>
<dbReference type="Proteomes" id="UP000310189">
    <property type="component" value="Unassembled WGS sequence"/>
</dbReference>
<dbReference type="CDD" id="cd05776">
    <property type="entry name" value="DNA_polB_alpha_exo"/>
    <property type="match status" value="1"/>
</dbReference>
<dbReference type="PRINTS" id="PR00106">
    <property type="entry name" value="DNAPOLB"/>
</dbReference>
<feature type="domain" description="Zinc finger DNA-directed DNA polymerase family B alpha" evidence="16">
    <location>
        <begin position="1256"/>
        <end position="1436"/>
    </location>
</feature>
<dbReference type="InterPro" id="IPR012337">
    <property type="entry name" value="RNaseH-like_sf"/>
</dbReference>
<feature type="region of interest" description="Disordered" evidence="13">
    <location>
        <begin position="816"/>
        <end position="836"/>
    </location>
</feature>
<evidence type="ECO:0000256" key="3">
    <source>
        <dbReference type="ARBA" id="ARBA00022679"/>
    </source>
</evidence>
<dbReference type="InterPro" id="IPR006172">
    <property type="entry name" value="DNA-dir_DNA_pol_B"/>
</dbReference>
<feature type="region of interest" description="Disordered" evidence="13">
    <location>
        <begin position="57"/>
        <end position="275"/>
    </location>
</feature>
<dbReference type="GO" id="GO:0003682">
    <property type="term" value="F:chromatin binding"/>
    <property type="evidence" value="ECO:0007669"/>
    <property type="project" value="TreeGrafter"/>
</dbReference>
<keyword evidence="7" id="KW-0863">Zinc-finger</keyword>
<evidence type="ECO:0000313" key="19">
    <source>
        <dbReference type="Proteomes" id="UP000310189"/>
    </source>
</evidence>
<dbReference type="Gene3D" id="3.30.70.2820">
    <property type="match status" value="1"/>
</dbReference>
<keyword evidence="11" id="KW-0539">Nucleus</keyword>
<feature type="compositionally biased region" description="Basic residues" evidence="13">
    <location>
        <begin position="89"/>
        <end position="99"/>
    </location>
</feature>
<evidence type="ECO:0000256" key="9">
    <source>
        <dbReference type="ARBA" id="ARBA00022932"/>
    </source>
</evidence>
<dbReference type="SUPFAM" id="SSF56672">
    <property type="entry name" value="DNA/RNA polymerases"/>
    <property type="match status" value="1"/>
</dbReference>
<dbReference type="Gene3D" id="3.30.420.10">
    <property type="entry name" value="Ribonuclease H-like superfamily/Ribonuclease H"/>
    <property type="match status" value="1"/>
</dbReference>
<feature type="domain" description="DNA polymerase alpha catalytic subunit N-terminal" evidence="17">
    <location>
        <begin position="9"/>
        <end position="73"/>
    </location>
</feature>
<evidence type="ECO:0000256" key="6">
    <source>
        <dbReference type="ARBA" id="ARBA00022723"/>
    </source>
</evidence>
<dbReference type="SMART" id="SM00486">
    <property type="entry name" value="POLBc"/>
    <property type="match status" value="1"/>
</dbReference>
<keyword evidence="19" id="KW-1185">Reference proteome</keyword>
<dbReference type="PANTHER" id="PTHR45861">
    <property type="entry name" value="DNA POLYMERASE ALPHA CATALYTIC SUBUNIT"/>
    <property type="match status" value="1"/>
</dbReference>
<evidence type="ECO:0000256" key="7">
    <source>
        <dbReference type="ARBA" id="ARBA00022771"/>
    </source>
</evidence>
<dbReference type="EC" id="2.7.7.7" evidence="12"/>
<feature type="domain" description="DNA-directed DNA polymerase family B exonuclease" evidence="15">
    <location>
        <begin position="466"/>
        <end position="694"/>
    </location>
</feature>
<feature type="compositionally biased region" description="Polar residues" evidence="13">
    <location>
        <begin position="172"/>
        <end position="181"/>
    </location>
</feature>
<evidence type="ECO:0000256" key="5">
    <source>
        <dbReference type="ARBA" id="ARBA00022705"/>
    </source>
</evidence>
<dbReference type="SUPFAM" id="SSF53098">
    <property type="entry name" value="Ribonuclease H-like"/>
    <property type="match status" value="1"/>
</dbReference>
<evidence type="ECO:0000256" key="13">
    <source>
        <dbReference type="SAM" id="MobiDB-lite"/>
    </source>
</evidence>
<feature type="compositionally biased region" description="Basic and acidic residues" evidence="13">
    <location>
        <begin position="313"/>
        <end position="324"/>
    </location>
</feature>
<dbReference type="GO" id="GO:0003697">
    <property type="term" value="F:single-stranded DNA binding"/>
    <property type="evidence" value="ECO:0007669"/>
    <property type="project" value="TreeGrafter"/>
</dbReference>
<dbReference type="NCBIfam" id="TIGR00592">
    <property type="entry name" value="pol2"/>
    <property type="match status" value="1"/>
</dbReference>
<dbReference type="InterPro" id="IPR015088">
    <property type="entry name" value="Znf_DNA-dir_DNA_pol_B_alpha"/>
</dbReference>
<evidence type="ECO:0000256" key="4">
    <source>
        <dbReference type="ARBA" id="ARBA00022695"/>
    </source>
</evidence>
<dbReference type="FunFam" id="1.10.287.690:FF:000003">
    <property type="entry name" value="DNA polymerase"/>
    <property type="match status" value="1"/>
</dbReference>
<keyword evidence="8" id="KW-0862">Zinc</keyword>
<accession>A0A4T0FLH3</accession>
<feature type="compositionally biased region" description="Basic and acidic residues" evidence="13">
    <location>
        <begin position="1"/>
        <end position="21"/>
    </location>
</feature>
<comment type="caution">
    <text evidence="18">The sequence shown here is derived from an EMBL/GenBank/DDBJ whole genome shotgun (WGS) entry which is preliminary data.</text>
</comment>
<dbReference type="EMBL" id="SPNW01000036">
    <property type="protein sequence ID" value="TIA88565.1"/>
    <property type="molecule type" value="Genomic_DNA"/>
</dbReference>
<protein>
    <recommendedName>
        <fullName evidence="12">DNA polymerase</fullName>
        <ecNumber evidence="12">2.7.7.7</ecNumber>
    </recommendedName>
</protein>
<dbReference type="InterPro" id="IPR042087">
    <property type="entry name" value="DNA_pol_B_thumb"/>
</dbReference>
<dbReference type="Gene3D" id="1.10.287.690">
    <property type="entry name" value="Helix hairpin bin"/>
    <property type="match status" value="1"/>
</dbReference>
<feature type="compositionally biased region" description="Polar residues" evidence="13">
    <location>
        <begin position="190"/>
        <end position="204"/>
    </location>
</feature>
<evidence type="ECO:0000256" key="11">
    <source>
        <dbReference type="ARBA" id="ARBA00023242"/>
    </source>
</evidence>
<proteinExistence type="inferred from homology"/>
<dbReference type="InterPro" id="IPR036397">
    <property type="entry name" value="RNaseH_sf"/>
</dbReference>
<feature type="domain" description="DNA-directed DNA polymerase family B multifunctional" evidence="14">
    <location>
        <begin position="773"/>
        <end position="1219"/>
    </location>
</feature>
<dbReference type="GO" id="GO:0006281">
    <property type="term" value="P:DNA repair"/>
    <property type="evidence" value="ECO:0007669"/>
    <property type="project" value="UniProtKB-ARBA"/>
</dbReference>
<dbReference type="Gene3D" id="3.90.1600.10">
    <property type="entry name" value="Palm domain of DNA polymerase"/>
    <property type="match status" value="1"/>
</dbReference>
<dbReference type="GO" id="GO:0005658">
    <property type="term" value="C:alpha DNA polymerase:primase complex"/>
    <property type="evidence" value="ECO:0007669"/>
    <property type="project" value="UniProtKB-ARBA"/>
</dbReference>
<dbReference type="InterPro" id="IPR043502">
    <property type="entry name" value="DNA/RNA_pol_sf"/>
</dbReference>
<keyword evidence="5 12" id="KW-0235">DNA replication</keyword>
<organism evidence="18 19">
    <name type="scientific">Wallemia hederae</name>
    <dbReference type="NCBI Taxonomy" id="1540922"/>
    <lineage>
        <taxon>Eukaryota</taxon>
        <taxon>Fungi</taxon>
        <taxon>Dikarya</taxon>
        <taxon>Basidiomycota</taxon>
        <taxon>Wallemiomycotina</taxon>
        <taxon>Wallemiomycetes</taxon>
        <taxon>Wallemiales</taxon>
        <taxon>Wallemiaceae</taxon>
        <taxon>Wallemia</taxon>
    </lineage>
</organism>
<keyword evidence="3 12" id="KW-0808">Transferase</keyword>
<dbReference type="FunFam" id="1.10.132.60:FF:000004">
    <property type="entry name" value="DNA polymerase"/>
    <property type="match status" value="1"/>
</dbReference>
<gene>
    <name evidence="18" type="ORF">E3P99_02518</name>
</gene>